<keyword evidence="2" id="KW-1185">Reference proteome</keyword>
<protein>
    <submittedName>
        <fullName evidence="1">Uncharacterized protein</fullName>
    </submittedName>
</protein>
<sequence length="76" mass="8660">MLEKIDIRTDVNEKSCEVILGLTGTISLMQKSRLVGGFLSVHVLVVRRYAMFSLEIRFICNMLTNLQPLRPRPVAQ</sequence>
<comment type="caution">
    <text evidence="1">The sequence shown here is derived from an EMBL/GenBank/DDBJ whole genome shotgun (WGS) entry which is preliminary data.</text>
</comment>
<dbReference type="Proteomes" id="UP001580407">
    <property type="component" value="Unassembled WGS sequence"/>
</dbReference>
<gene>
    <name evidence="1" type="ORF">ACE3NQ_11970</name>
</gene>
<dbReference type="EMBL" id="JBHILM010000011">
    <property type="protein sequence ID" value="MFB5681630.1"/>
    <property type="molecule type" value="Genomic_DNA"/>
</dbReference>
<name>A0ABV5B7M5_9BACL</name>
<evidence type="ECO:0000313" key="1">
    <source>
        <dbReference type="EMBL" id="MFB5681630.1"/>
    </source>
</evidence>
<accession>A0ABV5B7M5</accession>
<evidence type="ECO:0000313" key="2">
    <source>
        <dbReference type="Proteomes" id="UP001580407"/>
    </source>
</evidence>
<dbReference type="RefSeq" id="WP_375533065.1">
    <property type="nucleotide sequence ID" value="NZ_JBHIRX010000004.1"/>
</dbReference>
<proteinExistence type="predicted"/>
<reference evidence="1 2" key="1">
    <citation type="submission" date="2024-09" db="EMBL/GenBank/DDBJ databases">
        <authorList>
            <person name="Ruan L."/>
        </authorList>
    </citation>
    <scope>NUCLEOTIDE SEQUENCE [LARGE SCALE GENOMIC DNA]</scope>
    <source>
        <strain evidence="1 2">D33</strain>
    </source>
</reference>
<organism evidence="1 2">
    <name type="scientific">Paenibacillus terreus</name>
    <dbReference type="NCBI Taxonomy" id="1387834"/>
    <lineage>
        <taxon>Bacteria</taxon>
        <taxon>Bacillati</taxon>
        <taxon>Bacillota</taxon>
        <taxon>Bacilli</taxon>
        <taxon>Bacillales</taxon>
        <taxon>Paenibacillaceae</taxon>
        <taxon>Paenibacillus</taxon>
    </lineage>
</organism>